<feature type="domain" description="Hemerythrin-like" evidence="1">
    <location>
        <begin position="17"/>
        <end position="133"/>
    </location>
</feature>
<evidence type="ECO:0000313" key="2">
    <source>
        <dbReference type="EMBL" id="KAF9469573.1"/>
    </source>
</evidence>
<proteinExistence type="predicted"/>
<dbReference type="PANTHER" id="PTHR38048">
    <property type="entry name" value="EXPRESSED PROTEIN"/>
    <property type="match status" value="1"/>
</dbReference>
<dbReference type="InterPro" id="IPR053206">
    <property type="entry name" value="Dimeric_xanthone_biosynth"/>
</dbReference>
<organism evidence="2 3">
    <name type="scientific">Collybia nuda</name>
    <dbReference type="NCBI Taxonomy" id="64659"/>
    <lineage>
        <taxon>Eukaryota</taxon>
        <taxon>Fungi</taxon>
        <taxon>Dikarya</taxon>
        <taxon>Basidiomycota</taxon>
        <taxon>Agaricomycotina</taxon>
        <taxon>Agaricomycetes</taxon>
        <taxon>Agaricomycetidae</taxon>
        <taxon>Agaricales</taxon>
        <taxon>Tricholomatineae</taxon>
        <taxon>Clitocybaceae</taxon>
        <taxon>Collybia</taxon>
    </lineage>
</organism>
<dbReference type="Pfam" id="PF01814">
    <property type="entry name" value="Hemerythrin"/>
    <property type="match status" value="1"/>
</dbReference>
<dbReference type="EMBL" id="MU150229">
    <property type="protein sequence ID" value="KAF9469573.1"/>
    <property type="molecule type" value="Genomic_DNA"/>
</dbReference>
<accession>A0A9P5YIK6</accession>
<dbReference type="OrthoDB" id="58416at2759"/>
<dbReference type="Proteomes" id="UP000807353">
    <property type="component" value="Unassembled WGS sequence"/>
</dbReference>
<reference evidence="2" key="1">
    <citation type="submission" date="2020-11" db="EMBL/GenBank/DDBJ databases">
        <authorList>
            <consortium name="DOE Joint Genome Institute"/>
            <person name="Ahrendt S."/>
            <person name="Riley R."/>
            <person name="Andreopoulos W."/>
            <person name="Labutti K."/>
            <person name="Pangilinan J."/>
            <person name="Ruiz-Duenas F.J."/>
            <person name="Barrasa J.M."/>
            <person name="Sanchez-Garcia M."/>
            <person name="Camarero S."/>
            <person name="Miyauchi S."/>
            <person name="Serrano A."/>
            <person name="Linde D."/>
            <person name="Babiker R."/>
            <person name="Drula E."/>
            <person name="Ayuso-Fernandez I."/>
            <person name="Pacheco R."/>
            <person name="Padilla G."/>
            <person name="Ferreira P."/>
            <person name="Barriuso J."/>
            <person name="Kellner H."/>
            <person name="Castanera R."/>
            <person name="Alfaro M."/>
            <person name="Ramirez L."/>
            <person name="Pisabarro A.G."/>
            <person name="Kuo A."/>
            <person name="Tritt A."/>
            <person name="Lipzen A."/>
            <person name="He G."/>
            <person name="Yan M."/>
            <person name="Ng V."/>
            <person name="Cullen D."/>
            <person name="Martin F."/>
            <person name="Rosso M.-N."/>
            <person name="Henrissat B."/>
            <person name="Hibbett D."/>
            <person name="Martinez A.T."/>
            <person name="Grigoriev I.V."/>
        </authorList>
    </citation>
    <scope>NUCLEOTIDE SEQUENCE</scope>
    <source>
        <strain evidence="2">CBS 247.69</strain>
    </source>
</reference>
<keyword evidence="3" id="KW-1185">Reference proteome</keyword>
<dbReference type="Gene3D" id="1.20.120.520">
    <property type="entry name" value="nmb1532 protein domain like"/>
    <property type="match status" value="1"/>
</dbReference>
<comment type="caution">
    <text evidence="2">The sequence shown here is derived from an EMBL/GenBank/DDBJ whole genome shotgun (WGS) entry which is preliminary data.</text>
</comment>
<dbReference type="AlphaFoldDB" id="A0A9P5YIK6"/>
<dbReference type="PANTHER" id="PTHR38048:SF2">
    <property type="entry name" value="HEMERYTHRIN-LIKE DOMAIN-CONTAINING PROTEIN"/>
    <property type="match status" value="1"/>
</dbReference>
<evidence type="ECO:0000259" key="1">
    <source>
        <dbReference type="Pfam" id="PF01814"/>
    </source>
</evidence>
<protein>
    <recommendedName>
        <fullName evidence="1">Hemerythrin-like domain-containing protein</fullName>
    </recommendedName>
</protein>
<gene>
    <name evidence="2" type="ORF">BDZ94DRAFT_1151020</name>
</gene>
<name>A0A9P5YIK6_9AGAR</name>
<dbReference type="InterPro" id="IPR012312">
    <property type="entry name" value="Hemerythrin-like"/>
</dbReference>
<evidence type="ECO:0000313" key="3">
    <source>
        <dbReference type="Proteomes" id="UP000807353"/>
    </source>
</evidence>
<sequence length="217" mass="25083">MATPTDPYALLHFNMIHAHQTYKRGYDIILSHLKNPPLYDLQNFLGYCEAWAVSIEVHHDSEEKVVFPFLNQKMDFSGEIEQHKAIHDTLDKILATIHDARTDPSKFDATKMNALMLEFKDPLFSHLDEEVEHVHASKLKEANFAEKDVLAMIAGLEKHAKGTGDPFMIVPFMRSHTSPEHKDVWPSMPWILRKVVIPYVLAKRYSGYWKYSPYAMS</sequence>